<evidence type="ECO:0000256" key="9">
    <source>
        <dbReference type="SAM" id="MobiDB-lite"/>
    </source>
</evidence>
<sequence length="891" mass="100967">MGAEITTLGQVGYRINQYLKMDLFHDKSASESDEDTTDSEESVYSGLEEEPDTSDDEEEKNDDKSDSEDEDNSESDNEESDKENEIDNNTDDKDVNEEDTNTVNVAAKNKYNDKNNTRTTSQTVDDEYYHDSSDEEDIRNTVGNIPMEWYRDYPHIGYDVEGRKLIKPKKGDELDEFLQRMDNPDYWQTVTNKMTGQNVLLTKEDVSLIEGLMLQRTPGGAKETYEPWIDFFTHETMIHPVTNRPADKRSFIPSKYVGQMVHAIKMGWMKRSTDKKEKVDDDEPKYFMLWKDDEENEATRRYRANIPAPKAALPGHVESYNPPPEYLFTKEEEEAWLAQEPEERKINFIPKKYDSLRLVPAYSRFVKERFERCLDLYLCPRQQQTRMNINPEDLIPRLPKPKDLQPFPTQQAIIYKGHTDIVRCISADPTGQWLASGCDDETVKFWEVLTGRCMKTLKVSGTPRCIAWNPNPAICLCLVAVDQNLLVLNPGLGDKVLISNTDSMIQNIETTESAGKSPPLNWTVCEDEQYDEGYRFILSHPKEITHVSWHGKGDYFASVMPKADSKAVLIHQLSKQRSQNPFSKPKGLVQCVYFHPVRPFLFVATQRYIRVYNLLKQELTKKLMTSCRWVSSMSIHSGGDNLVIGSYDCKLTWFDLDLSTKPYQTLRHHKKAIRQVSFHKRYPLFASASDDGTVIVCHGMVYNDLLQNPLIVPVKVLHGHKITKDLGVIDCEFHPTQPWVFSSGADGTIRFRGLLEVPQPTDVSSLTLPASCYGTCCISRGLLEVPQPTDVSTLTLPASCYGTCCISRGLLEVPQPTDVSSLTLPASCYGTCCISRGLLEVPQPTDVSSLTLPASCYGTCCISRGLLEVPQPTDVSTLPFLLFIMVHAAAA</sequence>
<dbReference type="GO" id="GO:0000466">
    <property type="term" value="P:maturation of 5.8S rRNA from tricistronic rRNA transcript (SSU-rRNA, 5.8S rRNA, LSU-rRNA)"/>
    <property type="evidence" value="ECO:0007669"/>
    <property type="project" value="UniProtKB-UniRule"/>
</dbReference>
<dbReference type="PROSITE" id="PS50294">
    <property type="entry name" value="WD_REPEATS_REGION"/>
    <property type="match status" value="1"/>
</dbReference>
<evidence type="ECO:0000313" key="11">
    <source>
        <dbReference type="EMBL" id="CAC5415056.1"/>
    </source>
</evidence>
<evidence type="ECO:0000256" key="3">
    <source>
        <dbReference type="ARBA" id="ARBA00022574"/>
    </source>
</evidence>
<dbReference type="InterPro" id="IPR001680">
    <property type="entry name" value="WD40_rpt"/>
</dbReference>
<dbReference type="SMART" id="SM01035">
    <property type="entry name" value="BOP1NT"/>
    <property type="match status" value="1"/>
</dbReference>
<comment type="similarity">
    <text evidence="7">Belongs to the WD repeat BOP1/ERB1 family.</text>
</comment>
<dbReference type="GO" id="GO:0000463">
    <property type="term" value="P:maturation of LSU-rRNA from tricistronic rRNA transcript (SSU-rRNA, 5.8S rRNA, LSU-rRNA)"/>
    <property type="evidence" value="ECO:0007669"/>
    <property type="project" value="UniProtKB-UniRule"/>
</dbReference>
<dbReference type="Gene3D" id="2.130.10.10">
    <property type="entry name" value="YVTN repeat-like/Quinoprotein amine dehydrogenase"/>
    <property type="match status" value="1"/>
</dbReference>
<protein>
    <recommendedName>
        <fullName evidence="7">Ribosome biogenesis protein BOP1 homolog</fullName>
    </recommendedName>
</protein>
<feature type="repeat" description="WD" evidence="8">
    <location>
        <begin position="415"/>
        <end position="456"/>
    </location>
</feature>
<reference evidence="11 12" key="1">
    <citation type="submission" date="2020-06" db="EMBL/GenBank/DDBJ databases">
        <authorList>
            <person name="Li R."/>
            <person name="Bekaert M."/>
        </authorList>
    </citation>
    <scope>NUCLEOTIDE SEQUENCE [LARGE SCALE GENOMIC DNA]</scope>
    <source>
        <strain evidence="12">wild</strain>
    </source>
</reference>
<dbReference type="HAMAP" id="MF_03027">
    <property type="entry name" value="BOP1"/>
    <property type="match status" value="1"/>
</dbReference>
<dbReference type="Proteomes" id="UP000507470">
    <property type="component" value="Unassembled WGS sequence"/>
</dbReference>
<evidence type="ECO:0000313" key="12">
    <source>
        <dbReference type="Proteomes" id="UP000507470"/>
    </source>
</evidence>
<feature type="region of interest" description="Disordered" evidence="9">
    <location>
        <begin position="27"/>
        <end position="137"/>
    </location>
</feature>
<feature type="domain" description="BOP1 N-terminal" evidence="10">
    <location>
        <begin position="150"/>
        <end position="408"/>
    </location>
</feature>
<evidence type="ECO:0000256" key="7">
    <source>
        <dbReference type="HAMAP-Rule" id="MF_03027"/>
    </source>
</evidence>
<keyword evidence="12" id="KW-1185">Reference proteome</keyword>
<evidence type="ECO:0000259" key="10">
    <source>
        <dbReference type="SMART" id="SM01035"/>
    </source>
</evidence>
<dbReference type="Pfam" id="PF08145">
    <property type="entry name" value="BOP1NT"/>
    <property type="match status" value="1"/>
</dbReference>
<dbReference type="InterPro" id="IPR028598">
    <property type="entry name" value="BOP1/Erb1"/>
</dbReference>
<keyword evidence="4" id="KW-0677">Repeat</keyword>
<dbReference type="Pfam" id="PF00400">
    <property type="entry name" value="WD40"/>
    <property type="match status" value="3"/>
</dbReference>
<keyword evidence="3 8" id="KW-0853">WD repeat</keyword>
<evidence type="ECO:0000256" key="5">
    <source>
        <dbReference type="ARBA" id="ARBA00023242"/>
    </source>
</evidence>
<comment type="subcellular location">
    <subcellularLocation>
        <location evidence="7">Nucleus</location>
        <location evidence="7">Nucleolus</location>
    </subcellularLocation>
    <subcellularLocation>
        <location evidence="7">Nucleus</location>
        <location evidence="7">Nucleoplasm</location>
    </subcellularLocation>
</comment>
<evidence type="ECO:0000256" key="6">
    <source>
        <dbReference type="ARBA" id="ARBA00055102"/>
    </source>
</evidence>
<evidence type="ECO:0000256" key="1">
    <source>
        <dbReference type="ARBA" id="ARBA00022517"/>
    </source>
</evidence>
<dbReference type="PROSITE" id="PS50082">
    <property type="entry name" value="WD_REPEATS_2"/>
    <property type="match status" value="1"/>
</dbReference>
<dbReference type="InterPro" id="IPR012953">
    <property type="entry name" value="BOP1_N_dom"/>
</dbReference>
<dbReference type="GO" id="GO:0070545">
    <property type="term" value="C:PeBoW complex"/>
    <property type="evidence" value="ECO:0007669"/>
    <property type="project" value="TreeGrafter"/>
</dbReference>
<dbReference type="InterPro" id="IPR036322">
    <property type="entry name" value="WD40_repeat_dom_sf"/>
</dbReference>
<dbReference type="PROSITE" id="PS00678">
    <property type="entry name" value="WD_REPEATS_1"/>
    <property type="match status" value="1"/>
</dbReference>
<dbReference type="InterPro" id="IPR015943">
    <property type="entry name" value="WD40/YVTN_repeat-like_dom_sf"/>
</dbReference>
<dbReference type="SUPFAM" id="SSF50978">
    <property type="entry name" value="WD40 repeat-like"/>
    <property type="match status" value="1"/>
</dbReference>
<evidence type="ECO:0000256" key="8">
    <source>
        <dbReference type="PROSITE-ProRule" id="PRU00221"/>
    </source>
</evidence>
<dbReference type="AlphaFoldDB" id="A0A6J8E4K9"/>
<comment type="function">
    <text evidence="7">Required for maturation of ribosomal RNAs and formation of the large ribosomal subunit.</text>
</comment>
<dbReference type="PANTHER" id="PTHR17605:SF0">
    <property type="entry name" value="RIBOSOME BIOGENESIS PROTEIN BOP1"/>
    <property type="match status" value="1"/>
</dbReference>
<evidence type="ECO:0000256" key="4">
    <source>
        <dbReference type="ARBA" id="ARBA00022737"/>
    </source>
</evidence>
<dbReference type="PANTHER" id="PTHR17605">
    <property type="entry name" value="RIBOSOME BIOGENESIS PROTEIN BOP1 BLOCK OF PROLIFERATION 1 PROTEIN"/>
    <property type="match status" value="1"/>
</dbReference>
<keyword evidence="2 7" id="KW-0698">rRNA processing</keyword>
<dbReference type="GO" id="GO:0043021">
    <property type="term" value="F:ribonucleoprotein complex binding"/>
    <property type="evidence" value="ECO:0007669"/>
    <property type="project" value="UniProtKB-UniRule"/>
</dbReference>
<accession>A0A6J8E4K9</accession>
<dbReference type="GO" id="GO:0030687">
    <property type="term" value="C:preribosome, large subunit precursor"/>
    <property type="evidence" value="ECO:0007669"/>
    <property type="project" value="UniProtKB-UniRule"/>
</dbReference>
<proteinExistence type="inferred from homology"/>
<dbReference type="InterPro" id="IPR019775">
    <property type="entry name" value="WD40_repeat_CS"/>
</dbReference>
<dbReference type="OrthoDB" id="5571054at2759"/>
<evidence type="ECO:0000256" key="2">
    <source>
        <dbReference type="ARBA" id="ARBA00022552"/>
    </source>
</evidence>
<keyword evidence="1 7" id="KW-0690">Ribosome biogenesis</keyword>
<name>A0A6J8E4K9_MYTCO</name>
<gene>
    <name evidence="11" type="ORF">MCOR_47780</name>
</gene>
<dbReference type="EMBL" id="CACVKT020008376">
    <property type="protein sequence ID" value="CAC5415056.1"/>
    <property type="molecule type" value="Genomic_DNA"/>
</dbReference>
<dbReference type="GO" id="GO:0005654">
    <property type="term" value="C:nucleoplasm"/>
    <property type="evidence" value="ECO:0007669"/>
    <property type="project" value="UniProtKB-SubCell"/>
</dbReference>
<organism evidence="11 12">
    <name type="scientific">Mytilus coruscus</name>
    <name type="common">Sea mussel</name>
    <dbReference type="NCBI Taxonomy" id="42192"/>
    <lineage>
        <taxon>Eukaryota</taxon>
        <taxon>Metazoa</taxon>
        <taxon>Spiralia</taxon>
        <taxon>Lophotrochozoa</taxon>
        <taxon>Mollusca</taxon>
        <taxon>Bivalvia</taxon>
        <taxon>Autobranchia</taxon>
        <taxon>Pteriomorphia</taxon>
        <taxon>Mytilida</taxon>
        <taxon>Mytiloidea</taxon>
        <taxon>Mytilidae</taxon>
        <taxon>Mytilinae</taxon>
        <taxon>Mytilus</taxon>
    </lineage>
</organism>
<feature type="compositionally biased region" description="Acidic residues" evidence="9">
    <location>
        <begin position="31"/>
        <end position="100"/>
    </location>
</feature>
<keyword evidence="5 7" id="KW-0539">Nucleus</keyword>
<comment type="function">
    <text evidence="6">Component of the PeBoW complex, which is required for maturation of 28S and 5.8S ribosomal RNAs and formation of the 60S ribosome.</text>
</comment>
<dbReference type="FunFam" id="2.130.10.10:FF:000061">
    <property type="entry name" value="Ribosome biogenesis protein BOP1 homolog"/>
    <property type="match status" value="1"/>
</dbReference>
<dbReference type="SMART" id="SM00320">
    <property type="entry name" value="WD40"/>
    <property type="match status" value="7"/>
</dbReference>